<proteinExistence type="predicted"/>
<accession>A0ABP1HAL3</accession>
<keyword evidence="2" id="KW-1185">Reference proteome</keyword>
<evidence type="ECO:0000313" key="1">
    <source>
        <dbReference type="EMBL" id="CAL5987838.1"/>
    </source>
</evidence>
<dbReference type="EMBL" id="CAXDID020000021">
    <property type="protein sequence ID" value="CAL5987838.1"/>
    <property type="molecule type" value="Genomic_DNA"/>
</dbReference>
<comment type="caution">
    <text evidence="1">The sequence shown here is derived from an EMBL/GenBank/DDBJ whole genome shotgun (WGS) entry which is preliminary data.</text>
</comment>
<protein>
    <submittedName>
        <fullName evidence="1">Hypothetical_protein</fullName>
    </submittedName>
</protein>
<sequence length="109" mass="12869">MIELLFKKWKFEKLGLTRGVSQLKQSVLQRAPATIKYIIEQHKQHCLKNKIEFRCKFYGVQITQIIGLHKEPVFHNPLGIIRKKDSIGTASRRLSYLIILFIFHQLPRI</sequence>
<name>A0ABP1HAL3_9EUKA</name>
<dbReference type="Proteomes" id="UP001642409">
    <property type="component" value="Unassembled WGS sequence"/>
</dbReference>
<reference evidence="1 2" key="1">
    <citation type="submission" date="2024-07" db="EMBL/GenBank/DDBJ databases">
        <authorList>
            <person name="Akdeniz Z."/>
        </authorList>
    </citation>
    <scope>NUCLEOTIDE SEQUENCE [LARGE SCALE GENOMIC DNA]</scope>
</reference>
<gene>
    <name evidence="1" type="ORF">HINF_LOCUS10092</name>
</gene>
<evidence type="ECO:0000313" key="2">
    <source>
        <dbReference type="Proteomes" id="UP001642409"/>
    </source>
</evidence>
<organism evidence="1 2">
    <name type="scientific">Hexamita inflata</name>
    <dbReference type="NCBI Taxonomy" id="28002"/>
    <lineage>
        <taxon>Eukaryota</taxon>
        <taxon>Metamonada</taxon>
        <taxon>Diplomonadida</taxon>
        <taxon>Hexamitidae</taxon>
        <taxon>Hexamitinae</taxon>
        <taxon>Hexamita</taxon>
    </lineage>
</organism>